<organism evidence="1">
    <name type="scientific">Favella ehrenbergii</name>
    <dbReference type="NCBI Taxonomy" id="182087"/>
    <lineage>
        <taxon>Eukaryota</taxon>
        <taxon>Sar</taxon>
        <taxon>Alveolata</taxon>
        <taxon>Ciliophora</taxon>
        <taxon>Intramacronucleata</taxon>
        <taxon>Spirotrichea</taxon>
        <taxon>Choreotrichia</taxon>
        <taxon>Tintinnida</taxon>
        <taxon>Xystonellidae</taxon>
        <taxon>Favella</taxon>
    </lineage>
</organism>
<evidence type="ECO:0000313" key="1">
    <source>
        <dbReference type="EMBL" id="CAE0314660.1"/>
    </source>
</evidence>
<proteinExistence type="predicted"/>
<accession>A0A7S3I660</accession>
<dbReference type="AlphaFoldDB" id="A0A7S3I660"/>
<name>A0A7S3I660_9SPIT</name>
<sequence>MLNQVTRNKVQFAKMDHVEQVTQLLKDMQDDLDVISHNLGARINYDADIVEALDKAQSKQVHSSGAKMLAVLFMCAMQTYFITCFFRAKNGDVISDTPFKGLKATASKSQLKGVDKDKMTELV</sequence>
<dbReference type="EMBL" id="HBIE01031604">
    <property type="protein sequence ID" value="CAE0314660.1"/>
    <property type="molecule type" value="Transcribed_RNA"/>
</dbReference>
<gene>
    <name evidence="1" type="ORF">FEHR0123_LOCUS9586</name>
</gene>
<reference evidence="1" key="1">
    <citation type="submission" date="2021-01" db="EMBL/GenBank/DDBJ databases">
        <authorList>
            <person name="Corre E."/>
            <person name="Pelletier E."/>
            <person name="Niang G."/>
            <person name="Scheremetjew M."/>
            <person name="Finn R."/>
            <person name="Kale V."/>
            <person name="Holt S."/>
            <person name="Cochrane G."/>
            <person name="Meng A."/>
            <person name="Brown T."/>
            <person name="Cohen L."/>
        </authorList>
    </citation>
    <scope>NUCLEOTIDE SEQUENCE</scope>
    <source>
        <strain evidence="1">Fehren 1</strain>
    </source>
</reference>
<protein>
    <submittedName>
        <fullName evidence="1">Uncharacterized protein</fullName>
    </submittedName>
</protein>